<dbReference type="InterPro" id="IPR024654">
    <property type="entry name" value="Calcineurin-like_PHP_lpxH"/>
</dbReference>
<comment type="similarity">
    <text evidence="1 2">Belongs to the metallophosphoesterase superfamily. YfcE family.</text>
</comment>
<dbReference type="GO" id="GO:0046872">
    <property type="term" value="F:metal ion binding"/>
    <property type="evidence" value="ECO:0007669"/>
    <property type="project" value="UniProtKB-KW"/>
</dbReference>
<dbReference type="GO" id="GO:0016787">
    <property type="term" value="F:hydrolase activity"/>
    <property type="evidence" value="ECO:0007669"/>
    <property type="project" value="UniProtKB-UniRule"/>
</dbReference>
<dbReference type="Pfam" id="PF12850">
    <property type="entry name" value="Metallophos_2"/>
    <property type="match status" value="1"/>
</dbReference>
<dbReference type="Proteomes" id="UP000245618">
    <property type="component" value="Unassembled WGS sequence"/>
</dbReference>
<dbReference type="NCBIfam" id="TIGR00040">
    <property type="entry name" value="yfcE"/>
    <property type="match status" value="1"/>
</dbReference>
<dbReference type="AlphaFoldDB" id="A0A2U1JW86"/>
<accession>A0A2U1JW86</accession>
<dbReference type="OrthoDB" id="9785951at2"/>
<dbReference type="RefSeq" id="WP_116762665.1">
    <property type="nucleotide sequence ID" value="NZ_QCZH01000007.1"/>
</dbReference>
<evidence type="ECO:0000256" key="1">
    <source>
        <dbReference type="ARBA" id="ARBA00008950"/>
    </source>
</evidence>
<comment type="cofactor">
    <cofactor evidence="2">
        <name>a divalent metal cation</name>
        <dbReference type="ChEBI" id="CHEBI:60240"/>
    </cofactor>
</comment>
<dbReference type="InterPro" id="IPR029052">
    <property type="entry name" value="Metallo-depent_PP-like"/>
</dbReference>
<evidence type="ECO:0000256" key="2">
    <source>
        <dbReference type="RuleBase" id="RU362039"/>
    </source>
</evidence>
<gene>
    <name evidence="4" type="ORF">DB891_08910</name>
</gene>
<evidence type="ECO:0000313" key="5">
    <source>
        <dbReference type="Proteomes" id="UP000245618"/>
    </source>
</evidence>
<reference evidence="4 5" key="1">
    <citation type="submission" date="2018-04" db="EMBL/GenBank/DDBJ databases">
        <title>Flavobacterium sp. nov., isolated from glacier ice.</title>
        <authorList>
            <person name="Liu Q."/>
            <person name="Xin Y.-H."/>
        </authorList>
    </citation>
    <scope>NUCLEOTIDE SEQUENCE [LARGE SCALE GENOMIC DNA]</scope>
    <source>
        <strain evidence="4 5">LB2P30</strain>
    </source>
</reference>
<organism evidence="4 5">
    <name type="scientific">Flavobacterium laiguense</name>
    <dbReference type="NCBI Taxonomy" id="2169409"/>
    <lineage>
        <taxon>Bacteria</taxon>
        <taxon>Pseudomonadati</taxon>
        <taxon>Bacteroidota</taxon>
        <taxon>Flavobacteriia</taxon>
        <taxon>Flavobacteriales</taxon>
        <taxon>Flavobacteriaceae</taxon>
        <taxon>Flavobacterium</taxon>
    </lineage>
</organism>
<evidence type="ECO:0000259" key="3">
    <source>
        <dbReference type="Pfam" id="PF12850"/>
    </source>
</evidence>
<dbReference type="Gene3D" id="3.60.21.10">
    <property type="match status" value="1"/>
</dbReference>
<evidence type="ECO:0000313" key="4">
    <source>
        <dbReference type="EMBL" id="PWA09392.1"/>
    </source>
</evidence>
<keyword evidence="2" id="KW-0479">Metal-binding</keyword>
<dbReference type="SUPFAM" id="SSF56300">
    <property type="entry name" value="Metallo-dependent phosphatases"/>
    <property type="match status" value="1"/>
</dbReference>
<name>A0A2U1JW86_9FLAO</name>
<feature type="domain" description="Calcineurin-like phosphoesterase" evidence="3">
    <location>
        <begin position="3"/>
        <end position="149"/>
    </location>
</feature>
<dbReference type="InterPro" id="IPR000979">
    <property type="entry name" value="Phosphodiesterase_MJ0936/Vps29"/>
</dbReference>
<keyword evidence="5" id="KW-1185">Reference proteome</keyword>
<dbReference type="EC" id="3.1.4.-" evidence="2"/>
<protein>
    <recommendedName>
        <fullName evidence="2">Phosphoesterase</fullName>
        <ecNumber evidence="2">3.1.4.-</ecNumber>
    </recommendedName>
</protein>
<sequence>MTQILLLSDTHSHIDDTILKYVNLADEVWHAGDIGDLIVTDTIKKLKPLRCVYGNIDDTQARLEFPLHNRFFCEGVDVWITHIGGYPGKYNPTLKAEMASNPPKLFICGHSHILKVIFDKKHNLLHMNPGAAGISGFHQVRTMLRFVIDGDKIKDLEIIEIGKKV</sequence>
<proteinExistence type="inferred from homology"/>
<dbReference type="EMBL" id="QCZH01000007">
    <property type="protein sequence ID" value="PWA09392.1"/>
    <property type="molecule type" value="Genomic_DNA"/>
</dbReference>
<comment type="caution">
    <text evidence="4">The sequence shown here is derived from an EMBL/GenBank/DDBJ whole genome shotgun (WGS) entry which is preliminary data.</text>
</comment>